<proteinExistence type="inferred from homology"/>
<evidence type="ECO:0000256" key="3">
    <source>
        <dbReference type="ARBA" id="ARBA00022679"/>
    </source>
</evidence>
<dbReference type="Pfam" id="PF14487">
    <property type="entry name" value="DarT"/>
    <property type="match status" value="1"/>
</dbReference>
<keyword evidence="4" id="KW-0548">Nucleotidyltransferase</keyword>
<dbReference type="PROSITE" id="PS52018">
    <property type="entry name" value="DART"/>
    <property type="match status" value="1"/>
</dbReference>
<keyword evidence="5 6" id="KW-0238">DNA-binding</keyword>
<evidence type="ECO:0000256" key="1">
    <source>
        <dbReference type="ARBA" id="ARBA00022649"/>
    </source>
</evidence>
<keyword evidence="9" id="KW-1185">Reference proteome</keyword>
<keyword evidence="2" id="KW-0328">Glycosyltransferase</keyword>
<keyword evidence="1 6" id="KW-1277">Toxin-antitoxin system</keyword>
<gene>
    <name evidence="8" type="ORF">FHX61_000617</name>
</gene>
<evidence type="ECO:0000256" key="2">
    <source>
        <dbReference type="ARBA" id="ARBA00022676"/>
    </source>
</evidence>
<dbReference type="Proteomes" id="UP000578036">
    <property type="component" value="Unassembled WGS sequence"/>
</dbReference>
<comment type="caution">
    <text evidence="8">The sequence shown here is derived from an EMBL/GenBank/DDBJ whole genome shotgun (WGS) entry which is preliminary data.</text>
</comment>
<dbReference type="AlphaFoldDB" id="A0A7W4YQG1"/>
<evidence type="ECO:0000256" key="5">
    <source>
        <dbReference type="ARBA" id="ARBA00023125"/>
    </source>
</evidence>
<dbReference type="GO" id="GO:0016757">
    <property type="term" value="F:glycosyltransferase activity"/>
    <property type="evidence" value="ECO:0007669"/>
    <property type="project" value="UniProtKB-KW"/>
</dbReference>
<sequence length="184" mass="20970">MGAILRDGIVPRMQLEVANTPFLANDLHRLDGFRNASCFSIEHPNYKMFYRLRMENPATNWCVIVCRTELLSEIPCAYCVDNAAANSVTGIHIQDRMGEAAFHKLFDEYAGKPSRMEMGIPREYPTNPQAEILAFGTVSPRYFFGVACNTEAQRIRLSGAFPGTDFRYLPQYFSPRSDYAHWRA</sequence>
<name>A0A7W4YQG1_9BURK</name>
<comment type="caution">
    <text evidence="6">Lacks conserved residue(s) required for the propagation of feature annotation.</text>
</comment>
<evidence type="ECO:0000259" key="7">
    <source>
        <dbReference type="PROSITE" id="PS52018"/>
    </source>
</evidence>
<evidence type="ECO:0000256" key="4">
    <source>
        <dbReference type="ARBA" id="ARBA00022695"/>
    </source>
</evidence>
<protein>
    <recommendedName>
        <fullName evidence="7">DarT domain-containing protein</fullName>
    </recommendedName>
</protein>
<dbReference type="GO" id="GO:0016779">
    <property type="term" value="F:nucleotidyltransferase activity"/>
    <property type="evidence" value="ECO:0007669"/>
    <property type="project" value="UniProtKB-KW"/>
</dbReference>
<reference evidence="8 9" key="1">
    <citation type="submission" date="2020-08" db="EMBL/GenBank/DDBJ databases">
        <title>Genomic Encyclopedia of Type Strains, Phase IV (KMG-V): Genome sequencing to study the core and pangenomes of soil and plant-associated prokaryotes.</title>
        <authorList>
            <person name="Whitman W."/>
        </authorList>
    </citation>
    <scope>NUCLEOTIDE SEQUENCE [LARGE SCALE GENOMIC DNA]</scope>
    <source>
        <strain evidence="8 9">SLV-2362</strain>
    </source>
</reference>
<evidence type="ECO:0000313" key="9">
    <source>
        <dbReference type="Proteomes" id="UP000578036"/>
    </source>
</evidence>
<keyword evidence="3" id="KW-0808">Transferase</keyword>
<feature type="domain" description="DarT" evidence="7">
    <location>
        <begin position="1"/>
        <end position="180"/>
    </location>
</feature>
<comment type="similarity">
    <text evidence="6">Belongs to the DarT ADP-ribosyltransferase family.</text>
</comment>
<dbReference type="InterPro" id="IPR029494">
    <property type="entry name" value="DarT"/>
</dbReference>
<organism evidence="8 9">
    <name type="scientific">Cupriavidus alkaliphilus</name>
    <dbReference type="NCBI Taxonomy" id="942866"/>
    <lineage>
        <taxon>Bacteria</taxon>
        <taxon>Pseudomonadati</taxon>
        <taxon>Pseudomonadota</taxon>
        <taxon>Betaproteobacteria</taxon>
        <taxon>Burkholderiales</taxon>
        <taxon>Burkholderiaceae</taxon>
        <taxon>Cupriavidus</taxon>
    </lineage>
</organism>
<dbReference type="EMBL" id="JACHWF010000001">
    <property type="protein sequence ID" value="MBB3006001.1"/>
    <property type="molecule type" value="Genomic_DNA"/>
</dbReference>
<evidence type="ECO:0000256" key="6">
    <source>
        <dbReference type="PROSITE-ProRule" id="PRU01362"/>
    </source>
</evidence>
<accession>A0A7W4YQG1</accession>
<dbReference type="GO" id="GO:0003677">
    <property type="term" value="F:DNA binding"/>
    <property type="evidence" value="ECO:0007669"/>
    <property type="project" value="UniProtKB-UniRule"/>
</dbReference>
<evidence type="ECO:0000313" key="8">
    <source>
        <dbReference type="EMBL" id="MBB3006001.1"/>
    </source>
</evidence>